<organism evidence="2 3">
    <name type="scientific">Gossypium lobatum</name>
    <dbReference type="NCBI Taxonomy" id="34289"/>
    <lineage>
        <taxon>Eukaryota</taxon>
        <taxon>Viridiplantae</taxon>
        <taxon>Streptophyta</taxon>
        <taxon>Embryophyta</taxon>
        <taxon>Tracheophyta</taxon>
        <taxon>Spermatophyta</taxon>
        <taxon>Magnoliopsida</taxon>
        <taxon>eudicotyledons</taxon>
        <taxon>Gunneridae</taxon>
        <taxon>Pentapetalae</taxon>
        <taxon>rosids</taxon>
        <taxon>malvids</taxon>
        <taxon>Malvales</taxon>
        <taxon>Malvaceae</taxon>
        <taxon>Malvoideae</taxon>
        <taxon>Gossypium</taxon>
    </lineage>
</organism>
<dbReference type="PANTHER" id="PTHR47723:SF19">
    <property type="entry name" value="POLYNUCLEOTIDYL TRANSFERASE, RIBONUCLEASE H-LIKE SUPERFAMILY PROTEIN"/>
    <property type="match status" value="1"/>
</dbReference>
<feature type="domain" description="RNase H type-1" evidence="1">
    <location>
        <begin position="2"/>
        <end position="88"/>
    </location>
</feature>
<dbReference type="EMBL" id="JABEZX010000003">
    <property type="protein sequence ID" value="MBA0552577.1"/>
    <property type="molecule type" value="Genomic_DNA"/>
</dbReference>
<dbReference type="InterPro" id="IPR002156">
    <property type="entry name" value="RNaseH_domain"/>
</dbReference>
<feature type="non-terminal residue" evidence="2">
    <location>
        <position position="91"/>
    </location>
</feature>
<reference evidence="2 3" key="1">
    <citation type="journal article" date="2019" name="Genome Biol. Evol.">
        <title>Insights into the evolution of the New World diploid cottons (Gossypium, subgenus Houzingenia) based on genome sequencing.</title>
        <authorList>
            <person name="Grover C.E."/>
            <person name="Arick M.A. 2nd"/>
            <person name="Thrash A."/>
            <person name="Conover J.L."/>
            <person name="Sanders W.S."/>
            <person name="Peterson D.G."/>
            <person name="Frelichowski J.E."/>
            <person name="Scheffler J.A."/>
            <person name="Scheffler B.E."/>
            <person name="Wendel J.F."/>
        </authorList>
    </citation>
    <scope>NUCLEOTIDE SEQUENCE [LARGE SCALE GENOMIC DNA]</scope>
    <source>
        <strain evidence="2">157</strain>
        <tissue evidence="2">Leaf</tissue>
    </source>
</reference>
<name>A0A7J8LJH2_9ROSI</name>
<dbReference type="AlphaFoldDB" id="A0A7J8LJH2"/>
<evidence type="ECO:0000313" key="3">
    <source>
        <dbReference type="Proteomes" id="UP000593572"/>
    </source>
</evidence>
<dbReference type="Gene3D" id="3.30.420.10">
    <property type="entry name" value="Ribonuclease H-like superfamily/Ribonuclease H"/>
    <property type="match status" value="1"/>
</dbReference>
<dbReference type="GO" id="GO:0004523">
    <property type="term" value="F:RNA-DNA hybrid ribonuclease activity"/>
    <property type="evidence" value="ECO:0007669"/>
    <property type="project" value="InterPro"/>
</dbReference>
<protein>
    <recommendedName>
        <fullName evidence="1">RNase H type-1 domain-containing protein</fullName>
    </recommendedName>
</protein>
<dbReference type="GO" id="GO:0003676">
    <property type="term" value="F:nucleic acid binding"/>
    <property type="evidence" value="ECO:0007669"/>
    <property type="project" value="InterPro"/>
</dbReference>
<dbReference type="InterPro" id="IPR036397">
    <property type="entry name" value="RNaseH_sf"/>
</dbReference>
<dbReference type="PANTHER" id="PTHR47723">
    <property type="entry name" value="OS05G0353850 PROTEIN"/>
    <property type="match status" value="1"/>
</dbReference>
<dbReference type="CDD" id="cd06222">
    <property type="entry name" value="RNase_H_like"/>
    <property type="match status" value="1"/>
</dbReference>
<proteinExistence type="predicted"/>
<dbReference type="InterPro" id="IPR053151">
    <property type="entry name" value="RNase_H-like"/>
</dbReference>
<sequence length="91" mass="10128">MNIDGLVRAEDAFAAAGGILHDHNGRWIIGFTRYLGNCGNCVVLDSELWGIKGGLKLTLDWRFERVLIKTNSLEAVNIIQDRDRENSNSAL</sequence>
<evidence type="ECO:0000259" key="1">
    <source>
        <dbReference type="Pfam" id="PF13456"/>
    </source>
</evidence>
<gene>
    <name evidence="2" type="ORF">Golob_023376</name>
</gene>
<keyword evidence="3" id="KW-1185">Reference proteome</keyword>
<dbReference type="InterPro" id="IPR012337">
    <property type="entry name" value="RNaseH-like_sf"/>
</dbReference>
<dbReference type="Pfam" id="PF13456">
    <property type="entry name" value="RVT_3"/>
    <property type="match status" value="1"/>
</dbReference>
<accession>A0A7J8LJH2</accession>
<dbReference type="SUPFAM" id="SSF53098">
    <property type="entry name" value="Ribonuclease H-like"/>
    <property type="match status" value="1"/>
</dbReference>
<comment type="caution">
    <text evidence="2">The sequence shown here is derived from an EMBL/GenBank/DDBJ whole genome shotgun (WGS) entry which is preliminary data.</text>
</comment>
<evidence type="ECO:0000313" key="2">
    <source>
        <dbReference type="EMBL" id="MBA0552577.1"/>
    </source>
</evidence>
<dbReference type="InterPro" id="IPR044730">
    <property type="entry name" value="RNase_H-like_dom_plant"/>
</dbReference>
<dbReference type="Proteomes" id="UP000593572">
    <property type="component" value="Unassembled WGS sequence"/>
</dbReference>